<evidence type="ECO:0000313" key="3">
    <source>
        <dbReference type="EMBL" id="TQM77709.1"/>
    </source>
</evidence>
<dbReference type="Pfam" id="PF10006">
    <property type="entry name" value="DUF2249"/>
    <property type="match status" value="1"/>
</dbReference>
<name>A0A543J4G1_9ACTN</name>
<keyword evidence="4" id="KW-1185">Reference proteome</keyword>
<reference evidence="3 4" key="1">
    <citation type="submission" date="2019-06" db="EMBL/GenBank/DDBJ databases">
        <title>Sequencing the genomes of 1000 actinobacteria strains.</title>
        <authorList>
            <person name="Klenk H.-P."/>
        </authorList>
    </citation>
    <scope>NUCLEOTIDE SEQUENCE [LARGE SCALE GENOMIC DNA]</scope>
    <source>
        <strain evidence="3 4">DSM 43186</strain>
    </source>
</reference>
<gene>
    <name evidence="3" type="ORF">FHX40_4480</name>
</gene>
<dbReference type="OrthoDB" id="8451629at2"/>
<comment type="caution">
    <text evidence="3">The sequence shown here is derived from an EMBL/GenBank/DDBJ whole genome shotgun (WGS) entry which is preliminary data.</text>
</comment>
<dbReference type="Gene3D" id="1.20.120.520">
    <property type="entry name" value="nmb1532 protein domain like"/>
    <property type="match status" value="1"/>
</dbReference>
<dbReference type="Proteomes" id="UP000319213">
    <property type="component" value="Unassembled WGS sequence"/>
</dbReference>
<protein>
    <submittedName>
        <fullName evidence="3">Uncharacterized protein (DUF2249 family)</fullName>
    </submittedName>
</protein>
<evidence type="ECO:0000259" key="2">
    <source>
        <dbReference type="Pfam" id="PF10006"/>
    </source>
</evidence>
<organism evidence="3 4">
    <name type="scientific">Thermopolyspora flexuosa</name>
    <dbReference type="NCBI Taxonomy" id="103836"/>
    <lineage>
        <taxon>Bacteria</taxon>
        <taxon>Bacillati</taxon>
        <taxon>Actinomycetota</taxon>
        <taxon>Actinomycetes</taxon>
        <taxon>Streptosporangiales</taxon>
        <taxon>Streptosporangiaceae</taxon>
        <taxon>Thermopolyspora</taxon>
    </lineage>
</organism>
<dbReference type="Pfam" id="PF01814">
    <property type="entry name" value="Hemerythrin"/>
    <property type="match status" value="1"/>
</dbReference>
<sequence>MTARTTAAHGAHAQEATLRAIRDHHRRLGLTMAQHAVALRRDIDRLLSPYDRRARMVAFCTKEVLPHALAEERTLYAAGADLAETRLLVRAMADEHAVLRELVGELEQATTTGEIAGAASALDVLFQVHLRKENDLLLPALADAGVDLAGLLDGMHEILGEQAHPGAAEAAHGCGCGGHGHGHGQAHGHAQADAPAEHRCACGGHDTAGDPDATAELVDGELDVRALPHGRRHAQIFATFDALRPGEAFVLVNDHDPRPLYHHFAAERTGEFTWDYVETGPELWKVRIARL</sequence>
<dbReference type="InterPro" id="IPR018720">
    <property type="entry name" value="DUF2249"/>
</dbReference>
<dbReference type="EMBL" id="VFPQ01000001">
    <property type="protein sequence ID" value="TQM77709.1"/>
    <property type="molecule type" value="Genomic_DNA"/>
</dbReference>
<evidence type="ECO:0000259" key="1">
    <source>
        <dbReference type="Pfam" id="PF01814"/>
    </source>
</evidence>
<accession>A0A543J4G1</accession>
<dbReference type="InterPro" id="IPR012312">
    <property type="entry name" value="Hemerythrin-like"/>
</dbReference>
<evidence type="ECO:0000313" key="4">
    <source>
        <dbReference type="Proteomes" id="UP000319213"/>
    </source>
</evidence>
<feature type="domain" description="Hemerythrin-like" evidence="1">
    <location>
        <begin position="18"/>
        <end position="141"/>
    </location>
</feature>
<dbReference type="RefSeq" id="WP_142261396.1">
    <property type="nucleotide sequence ID" value="NZ_BMPV01000002.1"/>
</dbReference>
<proteinExistence type="predicted"/>
<dbReference type="AlphaFoldDB" id="A0A543J4G1"/>
<feature type="domain" description="DUF2249" evidence="2">
    <location>
        <begin position="221"/>
        <end position="290"/>
    </location>
</feature>